<protein>
    <submittedName>
        <fullName evidence="3">BON domain-containing protein</fullName>
    </submittedName>
</protein>
<accession>A0A4R2MGJ3</accession>
<dbReference type="PROSITE" id="PS51257">
    <property type="entry name" value="PROKAR_LIPOPROTEIN"/>
    <property type="match status" value="1"/>
</dbReference>
<keyword evidence="1" id="KW-0732">Signal</keyword>
<dbReference type="GeneID" id="99685065"/>
<dbReference type="PROSITE" id="PS50914">
    <property type="entry name" value="BON"/>
    <property type="match status" value="1"/>
</dbReference>
<comment type="caution">
    <text evidence="3">The sequence shown here is derived from an EMBL/GenBank/DDBJ whole genome shotgun (WGS) entry which is preliminary data.</text>
</comment>
<sequence>MKPVAAYVLVVSTGAVAAITACSPRPFVDARAAEPVDPLPVVRVEPEPRPSVAPPPRVRTPELFVDKVFDAGIGAAVSAEFGRDPALATAAVEIDSVGGRVALRGTVPDPDARSRASVIAAGVDGVRAVENVLEVALAEGATR</sequence>
<feature type="signal peptide" evidence="1">
    <location>
        <begin position="1"/>
        <end position="17"/>
    </location>
</feature>
<dbReference type="Pfam" id="PF04972">
    <property type="entry name" value="BON"/>
    <property type="match status" value="1"/>
</dbReference>
<dbReference type="SMART" id="SM00749">
    <property type="entry name" value="BON"/>
    <property type="match status" value="1"/>
</dbReference>
<dbReference type="AlphaFoldDB" id="A0A4R2MGJ3"/>
<evidence type="ECO:0000313" key="3">
    <source>
        <dbReference type="EMBL" id="TCP04395.1"/>
    </source>
</evidence>
<feature type="domain" description="BON" evidence="2">
    <location>
        <begin position="69"/>
        <end position="137"/>
    </location>
</feature>
<dbReference type="EMBL" id="SLXD01000002">
    <property type="protein sequence ID" value="TCP04395.1"/>
    <property type="molecule type" value="Genomic_DNA"/>
</dbReference>
<reference evidence="3 4" key="1">
    <citation type="submission" date="2019-03" db="EMBL/GenBank/DDBJ databases">
        <title>Genomic Encyclopedia of Type Strains, Phase IV (KMG-IV): sequencing the most valuable type-strain genomes for metagenomic binning, comparative biology and taxonomic classification.</title>
        <authorList>
            <person name="Goeker M."/>
        </authorList>
    </citation>
    <scope>NUCLEOTIDE SEQUENCE [LARGE SCALE GENOMIC DNA]</scope>
    <source>
        <strain evidence="3 4">DSM 1709</strain>
    </source>
</reference>
<dbReference type="Proteomes" id="UP000295106">
    <property type="component" value="Unassembled WGS sequence"/>
</dbReference>
<feature type="chain" id="PRO_5020850209" evidence="1">
    <location>
        <begin position="18"/>
        <end position="143"/>
    </location>
</feature>
<evidence type="ECO:0000313" key="4">
    <source>
        <dbReference type="Proteomes" id="UP000295106"/>
    </source>
</evidence>
<dbReference type="InterPro" id="IPR014004">
    <property type="entry name" value="Transpt-assoc_nodulatn_dom_bac"/>
</dbReference>
<organism evidence="3 4">
    <name type="scientific">Rubrivivax gelatinosus</name>
    <name type="common">Rhodocyclus gelatinosus</name>
    <name type="synonym">Rhodopseudomonas gelatinosa</name>
    <dbReference type="NCBI Taxonomy" id="28068"/>
    <lineage>
        <taxon>Bacteria</taxon>
        <taxon>Pseudomonadati</taxon>
        <taxon>Pseudomonadota</taxon>
        <taxon>Betaproteobacteria</taxon>
        <taxon>Burkholderiales</taxon>
        <taxon>Sphaerotilaceae</taxon>
        <taxon>Rubrivivax</taxon>
    </lineage>
</organism>
<dbReference type="Gene3D" id="3.30.1340.30">
    <property type="match status" value="1"/>
</dbReference>
<dbReference type="InterPro" id="IPR007055">
    <property type="entry name" value="BON_dom"/>
</dbReference>
<name>A0A4R2MGJ3_RUBGE</name>
<dbReference type="OrthoDB" id="8564061at2"/>
<dbReference type="RefSeq" id="WP_132644905.1">
    <property type="nucleotide sequence ID" value="NZ_CP181386.1"/>
</dbReference>
<evidence type="ECO:0000259" key="2">
    <source>
        <dbReference type="PROSITE" id="PS50914"/>
    </source>
</evidence>
<proteinExistence type="predicted"/>
<gene>
    <name evidence="3" type="ORF">EV684_102148</name>
</gene>
<evidence type="ECO:0000256" key="1">
    <source>
        <dbReference type="SAM" id="SignalP"/>
    </source>
</evidence>